<name>A0ABP9GMC9_9ACTN</name>
<keyword evidence="1" id="KW-0472">Membrane</keyword>
<protein>
    <submittedName>
        <fullName evidence="2">Membrane protein</fullName>
    </submittedName>
</protein>
<evidence type="ECO:0000313" key="3">
    <source>
        <dbReference type="Proteomes" id="UP001499993"/>
    </source>
</evidence>
<feature type="transmembrane region" description="Helical" evidence="1">
    <location>
        <begin position="100"/>
        <end position="122"/>
    </location>
</feature>
<keyword evidence="3" id="KW-1185">Reference proteome</keyword>
<dbReference type="EMBL" id="BAABIK010000019">
    <property type="protein sequence ID" value="GAA4947724.1"/>
    <property type="molecule type" value="Genomic_DNA"/>
</dbReference>
<comment type="caution">
    <text evidence="2">The sequence shown here is derived from an EMBL/GenBank/DDBJ whole genome shotgun (WGS) entry which is preliminary data.</text>
</comment>
<sequence>MTVSETASLSTYGSALRRLYLIRFAFAVVWAALLFLASTMTGPLLAVVLVAYPLFDAGAVLWQLRADPDSGRSKAAGWINVVVSVVVAIALGAASTVAVAAALGVWGAWAIGSGIPQLVTAVRSRRYGGQVPQMLSGGISVLAGASFLAQAVQGGGNIAGVSGYAVLGGIFFLISAIRLGRTAKEI</sequence>
<feature type="transmembrane region" description="Helical" evidence="1">
    <location>
        <begin position="44"/>
        <end position="64"/>
    </location>
</feature>
<feature type="transmembrane region" description="Helical" evidence="1">
    <location>
        <begin position="76"/>
        <end position="94"/>
    </location>
</feature>
<feature type="transmembrane region" description="Helical" evidence="1">
    <location>
        <begin position="134"/>
        <end position="152"/>
    </location>
</feature>
<reference evidence="3" key="1">
    <citation type="journal article" date="2019" name="Int. J. Syst. Evol. Microbiol.">
        <title>The Global Catalogue of Microorganisms (GCM) 10K type strain sequencing project: providing services to taxonomists for standard genome sequencing and annotation.</title>
        <authorList>
            <consortium name="The Broad Institute Genomics Platform"/>
            <consortium name="The Broad Institute Genome Sequencing Center for Infectious Disease"/>
            <person name="Wu L."/>
            <person name="Ma J."/>
        </authorList>
    </citation>
    <scope>NUCLEOTIDE SEQUENCE [LARGE SCALE GENOMIC DNA]</scope>
    <source>
        <strain evidence="3">JCM 18123</strain>
    </source>
</reference>
<keyword evidence="1" id="KW-0812">Transmembrane</keyword>
<organism evidence="2 3">
    <name type="scientific">Streptomonospora halophila</name>
    <dbReference type="NCBI Taxonomy" id="427369"/>
    <lineage>
        <taxon>Bacteria</taxon>
        <taxon>Bacillati</taxon>
        <taxon>Actinomycetota</taxon>
        <taxon>Actinomycetes</taxon>
        <taxon>Streptosporangiales</taxon>
        <taxon>Nocardiopsidaceae</taxon>
        <taxon>Streptomonospora</taxon>
    </lineage>
</organism>
<keyword evidence="1" id="KW-1133">Transmembrane helix</keyword>
<dbReference type="Proteomes" id="UP001499993">
    <property type="component" value="Unassembled WGS sequence"/>
</dbReference>
<proteinExistence type="predicted"/>
<feature type="transmembrane region" description="Helical" evidence="1">
    <location>
        <begin position="158"/>
        <end position="180"/>
    </location>
</feature>
<accession>A0ABP9GMC9</accession>
<feature type="transmembrane region" description="Helical" evidence="1">
    <location>
        <begin position="20"/>
        <end position="38"/>
    </location>
</feature>
<gene>
    <name evidence="2" type="ORF">GCM10023224_34330</name>
</gene>
<evidence type="ECO:0000256" key="1">
    <source>
        <dbReference type="SAM" id="Phobius"/>
    </source>
</evidence>
<evidence type="ECO:0000313" key="2">
    <source>
        <dbReference type="EMBL" id="GAA4947724.1"/>
    </source>
</evidence>